<organism evidence="2 3">
    <name type="scientific">Savagea faecisuis</name>
    <dbReference type="NCBI Taxonomy" id="1274803"/>
    <lineage>
        <taxon>Bacteria</taxon>
        <taxon>Bacillati</taxon>
        <taxon>Bacillota</taxon>
        <taxon>Bacilli</taxon>
        <taxon>Bacillales</taxon>
        <taxon>Caryophanaceae</taxon>
        <taxon>Savagea</taxon>
    </lineage>
</organism>
<keyword evidence="1" id="KW-1133">Transmembrane helix</keyword>
<feature type="transmembrane region" description="Helical" evidence="1">
    <location>
        <begin position="174"/>
        <end position="196"/>
    </location>
</feature>
<feature type="transmembrane region" description="Helical" evidence="1">
    <location>
        <begin position="140"/>
        <end position="162"/>
    </location>
</feature>
<protein>
    <submittedName>
        <fullName evidence="2">ABC-2 transporter permease</fullName>
    </submittedName>
</protein>
<evidence type="ECO:0000256" key="1">
    <source>
        <dbReference type="SAM" id="Phobius"/>
    </source>
</evidence>
<comment type="caution">
    <text evidence="2">The sequence shown here is derived from an EMBL/GenBank/DDBJ whole genome shotgun (WGS) entry which is preliminary data.</text>
</comment>
<feature type="transmembrane region" description="Helical" evidence="1">
    <location>
        <begin position="34"/>
        <end position="50"/>
    </location>
</feature>
<dbReference type="InterPro" id="IPR025699">
    <property type="entry name" value="ABC2_memb-like"/>
</dbReference>
<sequence length="211" mass="24160">MRLALYNEWLHMWWLLPILGIHGVLVFYVEFTFLPAFVFLFVGLIVYRIATERQTETELLELSLPISREEWIRARFLSHFILVTAFAIVTYVIMTLKYYFFNGLQSNALPPFPVVTIWWGVALLVMSITFFIFLRFSTNWAIIILGLTYAGLVVIMIAGSQASEPASSSIDAPFTLQAITITFATIGFIAYVLSFLMSIRHIRNVSIGTKR</sequence>
<keyword evidence="1" id="KW-0812">Transmembrane</keyword>
<dbReference type="RefSeq" id="WP_381013719.1">
    <property type="nucleotide sequence ID" value="NZ_JBHTJF010000036.1"/>
</dbReference>
<gene>
    <name evidence="2" type="ORF">ACFQ0V_11620</name>
</gene>
<feature type="transmembrane region" description="Helical" evidence="1">
    <location>
        <begin position="76"/>
        <end position="100"/>
    </location>
</feature>
<keyword evidence="3" id="KW-1185">Reference proteome</keyword>
<dbReference type="Pfam" id="PF13346">
    <property type="entry name" value="ABC2_membrane_5"/>
    <property type="match status" value="1"/>
</dbReference>
<evidence type="ECO:0000313" key="3">
    <source>
        <dbReference type="Proteomes" id="UP001596976"/>
    </source>
</evidence>
<name>A0ABW3H4U9_9BACL</name>
<proteinExistence type="predicted"/>
<dbReference type="Proteomes" id="UP001596976">
    <property type="component" value="Unassembled WGS sequence"/>
</dbReference>
<feature type="transmembrane region" description="Helical" evidence="1">
    <location>
        <begin position="112"/>
        <end position="133"/>
    </location>
</feature>
<evidence type="ECO:0000313" key="2">
    <source>
        <dbReference type="EMBL" id="MFD0944392.1"/>
    </source>
</evidence>
<keyword evidence="1" id="KW-0472">Membrane</keyword>
<accession>A0ABW3H4U9</accession>
<dbReference type="EMBL" id="JBHTJF010000036">
    <property type="protein sequence ID" value="MFD0944392.1"/>
    <property type="molecule type" value="Genomic_DNA"/>
</dbReference>
<reference evidence="3" key="1">
    <citation type="journal article" date="2019" name="Int. J. Syst. Evol. Microbiol.">
        <title>The Global Catalogue of Microorganisms (GCM) 10K type strain sequencing project: providing services to taxonomists for standard genome sequencing and annotation.</title>
        <authorList>
            <consortium name="The Broad Institute Genomics Platform"/>
            <consortium name="The Broad Institute Genome Sequencing Center for Infectious Disease"/>
            <person name="Wu L."/>
            <person name="Ma J."/>
        </authorList>
    </citation>
    <scope>NUCLEOTIDE SEQUENCE [LARGE SCALE GENOMIC DNA]</scope>
    <source>
        <strain evidence="3">CCUG 63563</strain>
    </source>
</reference>